<sequence length="164" mass="18008">MFCKTPEHGSSGLSKKKQKTAASLLISMSNFMAICAERADLVSRKIKAKATRTIRGTQKKDPSSPTFASRQKQLLLKISNKAVGFMRRKRIENPTRTGTEQEEWGDCGVWQKAILMGDKCESLDFSGVIYYDSNGNQVIEAPLRSPGASPLPGYISLAGKADHL</sequence>
<dbReference type="PANTHER" id="PTHR33237:SF46">
    <property type="entry name" value="OS01G0606100 PROTEIN"/>
    <property type="match status" value="1"/>
</dbReference>
<name>A0A8T1N5T8_CARIL</name>
<dbReference type="PANTHER" id="PTHR33237">
    <property type="entry name" value="F2P16.13 PROTEIN-RELATED"/>
    <property type="match status" value="1"/>
</dbReference>
<gene>
    <name evidence="1" type="ORF">CIPAW_16G083500</name>
</gene>
<accession>A0A8T1N5T8</accession>
<reference evidence="1" key="1">
    <citation type="submission" date="2020-12" db="EMBL/GenBank/DDBJ databases">
        <title>WGS assembly of Carya illinoinensis cv. Pawnee.</title>
        <authorList>
            <person name="Platts A."/>
            <person name="Shu S."/>
            <person name="Wright S."/>
            <person name="Barry K."/>
            <person name="Edger P."/>
            <person name="Pires J.C."/>
            <person name="Schmutz J."/>
        </authorList>
    </citation>
    <scope>NUCLEOTIDE SEQUENCE</scope>
    <source>
        <tissue evidence="1">Leaf</tissue>
    </source>
</reference>
<organism evidence="1 2">
    <name type="scientific">Carya illinoinensis</name>
    <name type="common">Pecan</name>
    <dbReference type="NCBI Taxonomy" id="32201"/>
    <lineage>
        <taxon>Eukaryota</taxon>
        <taxon>Viridiplantae</taxon>
        <taxon>Streptophyta</taxon>
        <taxon>Embryophyta</taxon>
        <taxon>Tracheophyta</taxon>
        <taxon>Spermatophyta</taxon>
        <taxon>Magnoliopsida</taxon>
        <taxon>eudicotyledons</taxon>
        <taxon>Gunneridae</taxon>
        <taxon>Pentapetalae</taxon>
        <taxon>rosids</taxon>
        <taxon>fabids</taxon>
        <taxon>Fagales</taxon>
        <taxon>Juglandaceae</taxon>
        <taxon>Carya</taxon>
    </lineage>
</organism>
<comment type="caution">
    <text evidence="1">The sequence shown here is derived from an EMBL/GenBank/DDBJ whole genome shotgun (WGS) entry which is preliminary data.</text>
</comment>
<evidence type="ECO:0000313" key="1">
    <source>
        <dbReference type="EMBL" id="KAG6625251.1"/>
    </source>
</evidence>
<dbReference type="EMBL" id="CM031824">
    <property type="protein sequence ID" value="KAG6625251.1"/>
    <property type="molecule type" value="Genomic_DNA"/>
</dbReference>
<dbReference type="AlphaFoldDB" id="A0A8T1N5T8"/>
<evidence type="ECO:0000313" key="2">
    <source>
        <dbReference type="Proteomes" id="UP000811609"/>
    </source>
</evidence>
<keyword evidence="2" id="KW-1185">Reference proteome</keyword>
<protein>
    <submittedName>
        <fullName evidence="1">Uncharacterized protein</fullName>
    </submittedName>
</protein>
<dbReference type="Proteomes" id="UP000811609">
    <property type="component" value="Chromosome 16"/>
</dbReference>
<proteinExistence type="predicted"/>